<dbReference type="SUPFAM" id="SSF46585">
    <property type="entry name" value="HR1 repeat"/>
    <property type="match status" value="3"/>
</dbReference>
<dbReference type="CDD" id="cd11623">
    <property type="entry name" value="HR1_PKN_2"/>
    <property type="match status" value="1"/>
</dbReference>
<reference evidence="7" key="1">
    <citation type="journal article" date="2023" name="G3 (Bethesda)">
        <title>A reference genome for the long-term kleptoplast-retaining sea slug Elysia crispata morphotype clarki.</title>
        <authorList>
            <person name="Eastman K.E."/>
            <person name="Pendleton A.L."/>
            <person name="Shaikh M.A."/>
            <person name="Suttiyut T."/>
            <person name="Ogas R."/>
            <person name="Tomko P."/>
            <person name="Gavelis G."/>
            <person name="Widhalm J.R."/>
            <person name="Wisecaver J.H."/>
        </authorList>
    </citation>
    <scope>NUCLEOTIDE SEQUENCE</scope>
    <source>
        <strain evidence="7">ECLA1</strain>
    </source>
</reference>
<feature type="domain" description="REM-1" evidence="6">
    <location>
        <begin position="130"/>
        <end position="213"/>
    </location>
</feature>
<feature type="domain" description="REM-1" evidence="6">
    <location>
        <begin position="34"/>
        <end position="109"/>
    </location>
</feature>
<evidence type="ECO:0000259" key="6">
    <source>
        <dbReference type="PROSITE" id="PS51860"/>
    </source>
</evidence>
<dbReference type="EMBL" id="JAWDGP010005893">
    <property type="protein sequence ID" value="KAK3750257.1"/>
    <property type="molecule type" value="Genomic_DNA"/>
</dbReference>
<accession>A0AAE0YLN3</accession>
<dbReference type="InterPro" id="IPR036274">
    <property type="entry name" value="HR1_rpt_sf"/>
</dbReference>
<keyword evidence="2" id="KW-0677">Repeat</keyword>
<keyword evidence="3 4" id="KW-0175">Coiled coil</keyword>
<evidence type="ECO:0000256" key="4">
    <source>
        <dbReference type="SAM" id="Coils"/>
    </source>
</evidence>
<dbReference type="GO" id="GO:0007165">
    <property type="term" value="P:signal transduction"/>
    <property type="evidence" value="ECO:0007669"/>
    <property type="project" value="InterPro"/>
</dbReference>
<comment type="similarity">
    <text evidence="1">Belongs to the protein kinase superfamily. AGC Ser/Thr protein kinase family. PKC subfamily.</text>
</comment>
<dbReference type="GO" id="GO:0031267">
    <property type="term" value="F:small GTPase binding"/>
    <property type="evidence" value="ECO:0007669"/>
    <property type="project" value="InterPro"/>
</dbReference>
<proteinExistence type="inferred from homology"/>
<name>A0AAE0YLN3_9GAST</name>
<comment type="caution">
    <text evidence="7">The sequence shown here is derived from an EMBL/GenBank/DDBJ whole genome shotgun (WGS) entry which is preliminary data.</text>
</comment>
<dbReference type="Proteomes" id="UP001283361">
    <property type="component" value="Unassembled WGS sequence"/>
</dbReference>
<dbReference type="SMART" id="SM00742">
    <property type="entry name" value="Hr1"/>
    <property type="match status" value="3"/>
</dbReference>
<evidence type="ECO:0000256" key="5">
    <source>
        <dbReference type="SAM" id="MobiDB-lite"/>
    </source>
</evidence>
<sequence>MFLIFQYRKLLLFSVGGAGSNSYHELSQSLGLEPDISEADMQQRLEEVKEYLKKEIRKEMKIKEGAEKLREASNDKKTIQHVSSIVKKANTKLQELHNELQELNAYLLVNCGSGTPAEQDMGHRRDHIKSPEKGNNDAVDGSGINPRLMSLKKQMDIELKVKNGAENMITMYSSGSSRDKKLLAEAQQMLSDAKTKIEIIRIQMLKVSQDNGGEISSKDGQKNSELLSPFELRIEELRHHVKIESAVSEGARNVIRTLQNSKSEDKKALREAQTTLGDSSMKLELMRMSLEERLTEMDPDSPRAKHLKEELDELINYTYITPGRFSSLGRRNDVSYFSKPAALTGKLEVRLVGVQGLLEDMPQRRKDSLQMLMSSPGESRSLLRRGSSKMYNIKDEISSEFSTNFSKDYKITK</sequence>
<dbReference type="FunFam" id="1.10.287.160:FF:000001">
    <property type="entry name" value="Putative serine/threonine-protein kinase N2"/>
    <property type="match status" value="1"/>
</dbReference>
<dbReference type="GO" id="GO:0004674">
    <property type="term" value="F:protein serine/threonine kinase activity"/>
    <property type="evidence" value="ECO:0007669"/>
    <property type="project" value="InterPro"/>
</dbReference>
<evidence type="ECO:0000256" key="2">
    <source>
        <dbReference type="ARBA" id="ARBA00022737"/>
    </source>
</evidence>
<dbReference type="CDD" id="cd11625">
    <property type="entry name" value="HR1_PKN_3"/>
    <property type="match status" value="1"/>
</dbReference>
<feature type="compositionally biased region" description="Basic and acidic residues" evidence="5">
    <location>
        <begin position="120"/>
        <end position="135"/>
    </location>
</feature>
<keyword evidence="8" id="KW-1185">Reference proteome</keyword>
<feature type="domain" description="REM-1" evidence="6">
    <location>
        <begin position="217"/>
        <end position="299"/>
    </location>
</feature>
<evidence type="ECO:0000313" key="7">
    <source>
        <dbReference type="EMBL" id="KAK3750257.1"/>
    </source>
</evidence>
<feature type="region of interest" description="Disordered" evidence="5">
    <location>
        <begin position="117"/>
        <end position="146"/>
    </location>
</feature>
<dbReference type="PROSITE" id="PS51860">
    <property type="entry name" value="REM_1"/>
    <property type="match status" value="3"/>
</dbReference>
<feature type="coiled-coil region" evidence="4">
    <location>
        <begin position="79"/>
        <end position="106"/>
    </location>
</feature>
<dbReference type="FunFam" id="1.10.287.160:FF:000002">
    <property type="entry name" value="Putative serine/threonine-protein kinase N2"/>
    <property type="match status" value="1"/>
</dbReference>
<gene>
    <name evidence="7" type="ORF">RRG08_041286</name>
</gene>
<evidence type="ECO:0000256" key="3">
    <source>
        <dbReference type="PROSITE-ProRule" id="PRU01207"/>
    </source>
</evidence>
<dbReference type="InterPro" id="IPR011072">
    <property type="entry name" value="HR1_rho-bd"/>
</dbReference>
<evidence type="ECO:0000313" key="8">
    <source>
        <dbReference type="Proteomes" id="UP001283361"/>
    </source>
</evidence>
<evidence type="ECO:0000256" key="1">
    <source>
        <dbReference type="ARBA" id="ARBA00005490"/>
    </source>
</evidence>
<dbReference type="AlphaFoldDB" id="A0AAE0YLN3"/>
<organism evidence="7 8">
    <name type="scientific">Elysia crispata</name>
    <name type="common">lettuce slug</name>
    <dbReference type="NCBI Taxonomy" id="231223"/>
    <lineage>
        <taxon>Eukaryota</taxon>
        <taxon>Metazoa</taxon>
        <taxon>Spiralia</taxon>
        <taxon>Lophotrochozoa</taxon>
        <taxon>Mollusca</taxon>
        <taxon>Gastropoda</taxon>
        <taxon>Heterobranchia</taxon>
        <taxon>Euthyneura</taxon>
        <taxon>Panpulmonata</taxon>
        <taxon>Sacoglossa</taxon>
        <taxon>Placobranchoidea</taxon>
        <taxon>Plakobranchidae</taxon>
        <taxon>Elysia</taxon>
    </lineage>
</organism>
<dbReference type="Pfam" id="PF02185">
    <property type="entry name" value="HR1"/>
    <property type="match status" value="3"/>
</dbReference>
<dbReference type="InterPro" id="IPR037313">
    <property type="entry name" value="PKN_HR1_1"/>
</dbReference>
<dbReference type="CDD" id="cd11622">
    <property type="entry name" value="HR1_PKN_1"/>
    <property type="match status" value="1"/>
</dbReference>
<dbReference type="Gene3D" id="1.10.287.160">
    <property type="entry name" value="HR1 repeat"/>
    <property type="match status" value="3"/>
</dbReference>
<dbReference type="FunFam" id="1.10.287.160:FF:000003">
    <property type="entry name" value="Putative serine/threonine-protein kinase N2"/>
    <property type="match status" value="1"/>
</dbReference>
<protein>
    <recommendedName>
        <fullName evidence="6">REM-1 domain-containing protein</fullName>
    </recommendedName>
</protein>